<keyword evidence="2" id="KW-0677">Repeat</keyword>
<dbReference type="PANTHER" id="PTHR13555">
    <property type="entry name" value="C2H2 ZINC FINGER CGI-62-RELATED"/>
    <property type="match status" value="1"/>
</dbReference>
<dbReference type="GO" id="GO:0008270">
    <property type="term" value="F:zinc ion binding"/>
    <property type="evidence" value="ECO:0007669"/>
    <property type="project" value="UniProtKB-KW"/>
</dbReference>
<feature type="region of interest" description="Disordered" evidence="6">
    <location>
        <begin position="326"/>
        <end position="345"/>
    </location>
</feature>
<evidence type="ECO:0000256" key="5">
    <source>
        <dbReference type="PROSITE-ProRule" id="PRU01371"/>
    </source>
</evidence>
<feature type="domain" description="C2HC/C3H-type" evidence="7">
    <location>
        <begin position="161"/>
        <end position="190"/>
    </location>
</feature>
<sequence>MERGKEKRTSNQLQQMFYHSKEPTFLINQAVLSSDSQSNLLPEVECVNPGGKIKTNAQLNRPGTVTLSVSSRTLSEGQHHPPVILSRRPGFHVCYICGREFGSQSLAIHEPQCLEKWRIENSKLPKHLRRPEPSRTQPGRGSGAYSLQAMNEAAFHSTQAPLVPCESCGCTFLPDHLLVHQRSCRPKGEGPRTSNPNDSDNLTGFRKTSSGVPARPRTLICYICRRKFGTLSLPIHEPKCLEKWKMENDQLPREHRQPLPQKPETLVPGQSSQEGSSHAQLVPCTNCSQTFAPDHLQEHQRSCKAQSTIPKVQNLTLRSKSDLNATINSRQQKNMAPPSIPDKSTMIRRPPTVVCYICGREYGTKSISIHEPQCLKKWHNENNLLPKELRRPEPKKPEVRTITAKGFYDLNSLNEAAWTSAQNQLVPCSVCGRTFLPDRLIVHQRSCKPKAAK</sequence>
<name>A0A8C2UZW9_CHILA</name>
<reference evidence="8" key="2">
    <citation type="submission" date="2025-09" db="UniProtKB">
        <authorList>
            <consortium name="Ensembl"/>
        </authorList>
    </citation>
    <scope>IDENTIFICATION</scope>
</reference>
<evidence type="ECO:0000256" key="1">
    <source>
        <dbReference type="ARBA" id="ARBA00022723"/>
    </source>
</evidence>
<proteinExistence type="predicted"/>
<dbReference type="OrthoDB" id="265955at2759"/>
<dbReference type="RefSeq" id="XP_005409345.1">
    <property type="nucleotide sequence ID" value="XM_005409288.1"/>
</dbReference>
<reference evidence="8" key="1">
    <citation type="submission" date="2025-08" db="UniProtKB">
        <authorList>
            <consortium name="Ensembl"/>
        </authorList>
    </citation>
    <scope>IDENTIFICATION</scope>
</reference>
<dbReference type="Proteomes" id="UP000694398">
    <property type="component" value="Unassembled WGS sequence"/>
</dbReference>
<dbReference type="PROSITE" id="PS52027">
    <property type="entry name" value="ZF_C2HC_C3H"/>
    <property type="match status" value="6"/>
</dbReference>
<dbReference type="InterPro" id="IPR049899">
    <property type="entry name" value="Znf_C2HC_C3H"/>
</dbReference>
<evidence type="ECO:0000256" key="2">
    <source>
        <dbReference type="ARBA" id="ARBA00022737"/>
    </source>
</evidence>
<dbReference type="Pfam" id="PF13913">
    <property type="entry name" value="zf-C2HC_2"/>
    <property type="match status" value="6"/>
</dbReference>
<gene>
    <name evidence="8" type="primary">LOC102006272</name>
</gene>
<feature type="compositionally biased region" description="Polar residues" evidence="6">
    <location>
        <begin position="192"/>
        <end position="211"/>
    </location>
</feature>
<dbReference type="GeneTree" id="ENSGT00530000064208"/>
<evidence type="ECO:0000313" key="8">
    <source>
        <dbReference type="Ensembl" id="ENSCLAP00000006126.1"/>
    </source>
</evidence>
<feature type="compositionally biased region" description="Polar residues" evidence="6">
    <location>
        <begin position="268"/>
        <end position="279"/>
    </location>
</feature>
<feature type="region of interest" description="Disordered" evidence="6">
    <location>
        <begin position="124"/>
        <end position="143"/>
    </location>
</feature>
<evidence type="ECO:0000256" key="4">
    <source>
        <dbReference type="ARBA" id="ARBA00022833"/>
    </source>
</evidence>
<feature type="domain" description="C2HC/C3H-type" evidence="7">
    <location>
        <begin position="424"/>
        <end position="453"/>
    </location>
</feature>
<dbReference type="AlphaFoldDB" id="A0A8C2UZW9"/>
<feature type="domain" description="C2HC/C3H-type" evidence="7">
    <location>
        <begin position="280"/>
        <end position="309"/>
    </location>
</feature>
<evidence type="ECO:0000259" key="7">
    <source>
        <dbReference type="PROSITE" id="PS52027"/>
    </source>
</evidence>
<feature type="domain" description="C2HC/C3H-type" evidence="7">
    <location>
        <begin position="351"/>
        <end position="380"/>
    </location>
</feature>
<dbReference type="InterPro" id="IPR026319">
    <property type="entry name" value="ZC2HC1A/B-like"/>
</dbReference>
<evidence type="ECO:0000313" key="9">
    <source>
        <dbReference type="Proteomes" id="UP000694398"/>
    </source>
</evidence>
<keyword evidence="3 5" id="KW-0863">Zinc-finger</keyword>
<feature type="domain" description="C2HC/C3H-type" evidence="7">
    <location>
        <begin position="90"/>
        <end position="119"/>
    </location>
</feature>
<evidence type="ECO:0000256" key="3">
    <source>
        <dbReference type="ARBA" id="ARBA00022771"/>
    </source>
</evidence>
<keyword evidence="4" id="KW-0862">Zinc</keyword>
<protein>
    <submittedName>
        <fullName evidence="8">Zinc finger protein 474-like</fullName>
    </submittedName>
</protein>
<dbReference type="GeneID" id="102006272"/>
<organism evidence="8 9">
    <name type="scientific">Chinchilla lanigera</name>
    <name type="common">Long-tailed chinchilla</name>
    <name type="synonym">Chinchilla villidera</name>
    <dbReference type="NCBI Taxonomy" id="34839"/>
    <lineage>
        <taxon>Eukaryota</taxon>
        <taxon>Metazoa</taxon>
        <taxon>Chordata</taxon>
        <taxon>Craniata</taxon>
        <taxon>Vertebrata</taxon>
        <taxon>Euteleostomi</taxon>
        <taxon>Mammalia</taxon>
        <taxon>Eutheria</taxon>
        <taxon>Euarchontoglires</taxon>
        <taxon>Glires</taxon>
        <taxon>Rodentia</taxon>
        <taxon>Hystricomorpha</taxon>
        <taxon>Chinchillidae</taxon>
        <taxon>Chinchilla</taxon>
    </lineage>
</organism>
<keyword evidence="9" id="KW-1185">Reference proteome</keyword>
<dbReference type="Gene3D" id="3.30.160.60">
    <property type="entry name" value="Classic Zinc Finger"/>
    <property type="match status" value="6"/>
</dbReference>
<dbReference type="PANTHER" id="PTHR13555:SF66">
    <property type="entry name" value="ZINC FINGER PROTEIN 474"/>
    <property type="match status" value="1"/>
</dbReference>
<keyword evidence="1" id="KW-0479">Metal-binding</keyword>
<dbReference type="Ensembl" id="ENSCLAT00000006229.1">
    <property type="protein sequence ID" value="ENSCLAP00000006126.1"/>
    <property type="gene ID" value="ENSCLAG00000004339.1"/>
</dbReference>
<evidence type="ECO:0000256" key="6">
    <source>
        <dbReference type="SAM" id="MobiDB-lite"/>
    </source>
</evidence>
<accession>A0A8C2UZW9</accession>
<feature type="region of interest" description="Disordered" evidence="6">
    <location>
        <begin position="251"/>
        <end position="279"/>
    </location>
</feature>
<feature type="region of interest" description="Disordered" evidence="6">
    <location>
        <begin position="184"/>
        <end position="212"/>
    </location>
</feature>
<feature type="domain" description="C2HC/C3H-type" evidence="7">
    <location>
        <begin position="217"/>
        <end position="246"/>
    </location>
</feature>